<accession>A0A6A6MXE3</accession>
<sequence>MEDEYGNVVPIPIVMTNEHVSDVERDNDDEDRSSELSFRCSNISEMYVDLEGSDDDIFSRVNDKGSQGRYKDDNNHEYAQSRANVESVVTLNIKDLKEDDYKELYEKQLKKMNFILCTVDPKTMCQTLNLMRVLVL</sequence>
<name>A0A6A6MXE3_HEVBR</name>
<dbReference type="AlphaFoldDB" id="A0A6A6MXE3"/>
<organism evidence="1 2">
    <name type="scientific">Hevea brasiliensis</name>
    <name type="common">Para rubber tree</name>
    <name type="synonym">Siphonia brasiliensis</name>
    <dbReference type="NCBI Taxonomy" id="3981"/>
    <lineage>
        <taxon>Eukaryota</taxon>
        <taxon>Viridiplantae</taxon>
        <taxon>Streptophyta</taxon>
        <taxon>Embryophyta</taxon>
        <taxon>Tracheophyta</taxon>
        <taxon>Spermatophyta</taxon>
        <taxon>Magnoliopsida</taxon>
        <taxon>eudicotyledons</taxon>
        <taxon>Gunneridae</taxon>
        <taxon>Pentapetalae</taxon>
        <taxon>rosids</taxon>
        <taxon>fabids</taxon>
        <taxon>Malpighiales</taxon>
        <taxon>Euphorbiaceae</taxon>
        <taxon>Crotonoideae</taxon>
        <taxon>Micrandreae</taxon>
        <taxon>Hevea</taxon>
    </lineage>
</organism>
<dbReference type="Proteomes" id="UP000467840">
    <property type="component" value="Chromosome 10"/>
</dbReference>
<gene>
    <name evidence="1" type="ORF">GH714_007818</name>
</gene>
<proteinExistence type="predicted"/>
<protein>
    <submittedName>
        <fullName evidence="1">Uncharacterized protein</fullName>
    </submittedName>
</protein>
<evidence type="ECO:0000313" key="1">
    <source>
        <dbReference type="EMBL" id="KAF2318451.1"/>
    </source>
</evidence>
<comment type="caution">
    <text evidence="1">The sequence shown here is derived from an EMBL/GenBank/DDBJ whole genome shotgun (WGS) entry which is preliminary data.</text>
</comment>
<evidence type="ECO:0000313" key="2">
    <source>
        <dbReference type="Proteomes" id="UP000467840"/>
    </source>
</evidence>
<keyword evidence="2" id="KW-1185">Reference proteome</keyword>
<reference evidence="1 2" key="1">
    <citation type="journal article" date="2020" name="Mol. Plant">
        <title>The Chromosome-Based Rubber Tree Genome Provides New Insights into Spurge Genome Evolution and Rubber Biosynthesis.</title>
        <authorList>
            <person name="Liu J."/>
            <person name="Shi C."/>
            <person name="Shi C.C."/>
            <person name="Li W."/>
            <person name="Zhang Q.J."/>
            <person name="Zhang Y."/>
            <person name="Li K."/>
            <person name="Lu H.F."/>
            <person name="Shi C."/>
            <person name="Zhu S.T."/>
            <person name="Xiao Z.Y."/>
            <person name="Nan H."/>
            <person name="Yue Y."/>
            <person name="Zhu X.G."/>
            <person name="Wu Y."/>
            <person name="Hong X.N."/>
            <person name="Fan G.Y."/>
            <person name="Tong Y."/>
            <person name="Zhang D."/>
            <person name="Mao C.L."/>
            <person name="Liu Y.L."/>
            <person name="Hao S.J."/>
            <person name="Liu W.Q."/>
            <person name="Lv M.Q."/>
            <person name="Zhang H.B."/>
            <person name="Liu Y."/>
            <person name="Hu-Tang G.R."/>
            <person name="Wang J.P."/>
            <person name="Wang J.H."/>
            <person name="Sun Y.H."/>
            <person name="Ni S.B."/>
            <person name="Chen W.B."/>
            <person name="Zhang X.C."/>
            <person name="Jiao Y.N."/>
            <person name="Eichler E.E."/>
            <person name="Li G.H."/>
            <person name="Liu X."/>
            <person name="Gao L.Z."/>
        </authorList>
    </citation>
    <scope>NUCLEOTIDE SEQUENCE [LARGE SCALE GENOMIC DNA]</scope>
    <source>
        <strain evidence="2">cv. GT1</strain>
        <tissue evidence="1">Leaf</tissue>
    </source>
</reference>
<dbReference type="EMBL" id="JAAGAX010000003">
    <property type="protein sequence ID" value="KAF2318451.1"/>
    <property type="molecule type" value="Genomic_DNA"/>
</dbReference>